<proteinExistence type="inferred from homology"/>
<keyword evidence="7" id="KW-0998">Cell outer membrane</keyword>
<evidence type="ECO:0000256" key="2">
    <source>
        <dbReference type="ARBA" id="ARBA00008163"/>
    </source>
</evidence>
<sequence length="486" mass="54617">MKRYTFLLILSLIAGTTYSQSVDNALKYSRQEFSGTARSAAMGGAFGALGGDFSSLSINPAGIGVYRSSEFTFTPSIEYTKSKNSGFSEDKYSFTMGNVGYVASYIPRIAPEKGWQNFNFGIGYNRIANFNREGYLFNLNSGTSLLDKWADLAAGNSPDNLYSFEEKLAYDTYLINNDDELNYQSVLFGNDRMDQQKRIDEKGYIGEYVLSFGANYGHKLYLGATVGIQDLYHKSTTSYSEFSLADNITSLNEFTFNEYMTTSGVGVNFKFGAIYKVTNSLRVGAAIHTPTFYNLDETYDTSVSSEFDPNIPDAFPEDGDAYHAFKSEFVSRTSYDLETPFRTILSAAYLFGQKGVLSVDYEMIDYSNAEFNDSDAGDLMSENQDIANSYRSTSNLRIGAEYRLTPNISIRGGYAKIGDPYKNFNIDEGFDTYSAGFGIKQNNFFFDMAYQYKEYNEDFVLYSGSNDIVRLNNTNHQVRMTFGFKF</sequence>
<dbReference type="PANTHER" id="PTHR35093:SF8">
    <property type="entry name" value="OUTER MEMBRANE PROTEIN NMB0088-RELATED"/>
    <property type="match status" value="1"/>
</dbReference>
<dbReference type="RefSeq" id="WP_101310543.1">
    <property type="nucleotide sequence ID" value="NZ_MVDE01000023.1"/>
</dbReference>
<evidence type="ECO:0000256" key="8">
    <source>
        <dbReference type="SAM" id="SignalP"/>
    </source>
</evidence>
<evidence type="ECO:0000256" key="7">
    <source>
        <dbReference type="ARBA" id="ARBA00023237"/>
    </source>
</evidence>
<evidence type="ECO:0000256" key="6">
    <source>
        <dbReference type="ARBA" id="ARBA00023136"/>
    </source>
</evidence>
<evidence type="ECO:0000256" key="3">
    <source>
        <dbReference type="ARBA" id="ARBA00022452"/>
    </source>
</evidence>
<dbReference type="SUPFAM" id="SSF56935">
    <property type="entry name" value="Porins"/>
    <property type="match status" value="1"/>
</dbReference>
<organism evidence="9 10">
    <name type="scientific">Labilibaculum manganireducens</name>
    <dbReference type="NCBI Taxonomy" id="1940525"/>
    <lineage>
        <taxon>Bacteria</taxon>
        <taxon>Pseudomonadati</taxon>
        <taxon>Bacteroidota</taxon>
        <taxon>Bacteroidia</taxon>
        <taxon>Marinilabiliales</taxon>
        <taxon>Marinifilaceae</taxon>
        <taxon>Labilibaculum</taxon>
    </lineage>
</organism>
<dbReference type="Pfam" id="PF03349">
    <property type="entry name" value="Toluene_X"/>
    <property type="match status" value="1"/>
</dbReference>
<keyword evidence="10" id="KW-1185">Reference proteome</keyword>
<evidence type="ECO:0000256" key="5">
    <source>
        <dbReference type="ARBA" id="ARBA00022729"/>
    </source>
</evidence>
<keyword evidence="6" id="KW-0472">Membrane</keyword>
<feature type="signal peptide" evidence="8">
    <location>
        <begin position="1"/>
        <end position="19"/>
    </location>
</feature>
<evidence type="ECO:0000313" key="10">
    <source>
        <dbReference type="Proteomes" id="UP000233618"/>
    </source>
</evidence>
<comment type="caution">
    <text evidence="9">The sequence shown here is derived from an EMBL/GenBank/DDBJ whole genome shotgun (WGS) entry which is preliminary data.</text>
</comment>
<keyword evidence="5 8" id="KW-0732">Signal</keyword>
<keyword evidence="3" id="KW-1134">Transmembrane beta strand</keyword>
<dbReference type="Proteomes" id="UP000233618">
    <property type="component" value="Unassembled WGS sequence"/>
</dbReference>
<evidence type="ECO:0000313" key="9">
    <source>
        <dbReference type="EMBL" id="PKQ64565.1"/>
    </source>
</evidence>
<comment type="similarity">
    <text evidence="2">Belongs to the OmpP1/FadL family.</text>
</comment>
<name>A0A2N3I2M8_9BACT</name>
<feature type="chain" id="PRO_5014956464" description="Transporter" evidence="8">
    <location>
        <begin position="20"/>
        <end position="486"/>
    </location>
</feature>
<dbReference type="InterPro" id="IPR005017">
    <property type="entry name" value="OMPP1/FadL/TodX"/>
</dbReference>
<evidence type="ECO:0000256" key="1">
    <source>
        <dbReference type="ARBA" id="ARBA00004571"/>
    </source>
</evidence>
<protein>
    <recommendedName>
        <fullName evidence="11">Transporter</fullName>
    </recommendedName>
</protein>
<dbReference type="PANTHER" id="PTHR35093">
    <property type="entry name" value="OUTER MEMBRANE PROTEIN NMB0088-RELATED"/>
    <property type="match status" value="1"/>
</dbReference>
<gene>
    <name evidence="9" type="ORF">BZG01_14355</name>
</gene>
<keyword evidence="4" id="KW-0812">Transmembrane</keyword>
<dbReference type="GO" id="GO:0015483">
    <property type="term" value="F:long-chain fatty acid transporting porin activity"/>
    <property type="evidence" value="ECO:0007669"/>
    <property type="project" value="TreeGrafter"/>
</dbReference>
<evidence type="ECO:0008006" key="11">
    <source>
        <dbReference type="Google" id="ProtNLM"/>
    </source>
</evidence>
<reference evidence="9 10" key="1">
    <citation type="journal article" date="2017" name="Front. Microbiol.">
        <title>Labilibaculum manganireducens gen. nov., sp. nov. and Labilibaculum filiforme sp. nov., Novel Bacteroidetes Isolated from Subsurface Sediments of the Baltic Sea.</title>
        <authorList>
            <person name="Vandieken V."/>
            <person name="Marshall I.P."/>
            <person name="Niemann H."/>
            <person name="Engelen B."/>
            <person name="Cypionka H."/>
        </authorList>
    </citation>
    <scope>NUCLEOTIDE SEQUENCE [LARGE SCALE GENOMIC DNA]</scope>
    <source>
        <strain evidence="9 10">59.10-2M</strain>
    </source>
</reference>
<evidence type="ECO:0000256" key="4">
    <source>
        <dbReference type="ARBA" id="ARBA00022692"/>
    </source>
</evidence>
<dbReference type="Gene3D" id="2.40.160.60">
    <property type="entry name" value="Outer membrane protein transport protein (OMPP1/FadL/TodX)"/>
    <property type="match status" value="1"/>
</dbReference>
<dbReference type="GO" id="GO:0009279">
    <property type="term" value="C:cell outer membrane"/>
    <property type="evidence" value="ECO:0007669"/>
    <property type="project" value="UniProtKB-SubCell"/>
</dbReference>
<dbReference type="AlphaFoldDB" id="A0A2N3I2M8"/>
<accession>A0A2N3I2M8</accession>
<dbReference type="EMBL" id="MVDE01000023">
    <property type="protein sequence ID" value="PKQ64565.1"/>
    <property type="molecule type" value="Genomic_DNA"/>
</dbReference>
<comment type="subcellular location">
    <subcellularLocation>
        <location evidence="1">Cell outer membrane</location>
        <topology evidence="1">Multi-pass membrane protein</topology>
    </subcellularLocation>
</comment>